<accession>A0A927XEG8</accession>
<organism evidence="2 3">
    <name type="scientific">Streptococcus gallolyticus</name>
    <dbReference type="NCBI Taxonomy" id="315405"/>
    <lineage>
        <taxon>Bacteria</taxon>
        <taxon>Bacillati</taxon>
        <taxon>Bacillota</taxon>
        <taxon>Bacilli</taxon>
        <taxon>Lactobacillales</taxon>
        <taxon>Streptococcaceae</taxon>
        <taxon>Streptococcus</taxon>
    </lineage>
</organism>
<feature type="transmembrane region" description="Helical" evidence="1">
    <location>
        <begin position="41"/>
        <end position="69"/>
    </location>
</feature>
<evidence type="ECO:0000313" key="3">
    <source>
        <dbReference type="Proteomes" id="UP000700800"/>
    </source>
</evidence>
<evidence type="ECO:0000313" key="2">
    <source>
        <dbReference type="EMBL" id="MBE6164305.1"/>
    </source>
</evidence>
<dbReference type="EMBL" id="SVAF01000006">
    <property type="protein sequence ID" value="MBE6164305.1"/>
    <property type="molecule type" value="Genomic_DNA"/>
</dbReference>
<keyword evidence="1" id="KW-0812">Transmembrane</keyword>
<evidence type="ECO:0000256" key="1">
    <source>
        <dbReference type="SAM" id="Phobius"/>
    </source>
</evidence>
<dbReference type="Proteomes" id="UP000700800">
    <property type="component" value="Unassembled WGS sequence"/>
</dbReference>
<gene>
    <name evidence="2" type="ORF">E7156_03145</name>
</gene>
<dbReference type="AlphaFoldDB" id="A0A927XEG8"/>
<proteinExistence type="predicted"/>
<comment type="caution">
    <text evidence="2">The sequence shown here is derived from an EMBL/GenBank/DDBJ whole genome shotgun (WGS) entry which is preliminary data.</text>
</comment>
<keyword evidence="1" id="KW-1133">Transmembrane helix</keyword>
<protein>
    <submittedName>
        <fullName evidence="2">Uncharacterized protein</fullName>
    </submittedName>
</protein>
<feature type="transmembrane region" description="Helical" evidence="1">
    <location>
        <begin position="158"/>
        <end position="176"/>
    </location>
</feature>
<keyword evidence="1" id="KW-0472">Membrane</keyword>
<name>A0A927XEG8_9STRE</name>
<reference evidence="2" key="1">
    <citation type="submission" date="2019-04" db="EMBL/GenBank/DDBJ databases">
        <title>Evolution of Biomass-Degrading Anaerobic Consortia Revealed by Metagenomics.</title>
        <authorList>
            <person name="Peng X."/>
        </authorList>
    </citation>
    <scope>NUCLEOTIDE SEQUENCE</scope>
    <source>
        <strain evidence="2">SIG195</strain>
    </source>
</reference>
<feature type="transmembrane region" description="Helical" evidence="1">
    <location>
        <begin position="89"/>
        <end position="117"/>
    </location>
</feature>
<feature type="transmembrane region" description="Helical" evidence="1">
    <location>
        <begin position="129"/>
        <end position="152"/>
    </location>
</feature>
<sequence>MKKFFSKTHYLLTTSFKKTRITLKQYHKKILRELSILISKIIGAVILFMTIPLLALVFINFLSALGIMINATNNSTLTALISELTPQTLLQLFVGTFVIILLTLSLYTIGLIIELIFKIINAPDKVIKTYIKITTIIEHWYFLISIVIWAIISLSETFFNYFTILVSLIAILREMTEKQIGRVKIFPHYFLESSDSSPKH</sequence>